<dbReference type="WBParaSite" id="HNAJ_0000938201-mRNA-1">
    <property type="protein sequence ID" value="HNAJ_0000938201-mRNA-1"/>
    <property type="gene ID" value="HNAJ_0000938201"/>
</dbReference>
<proteinExistence type="predicted"/>
<reference evidence="3 4" key="2">
    <citation type="submission" date="2018-11" db="EMBL/GenBank/DDBJ databases">
        <authorList>
            <consortium name="Pathogen Informatics"/>
        </authorList>
    </citation>
    <scope>NUCLEOTIDE SEQUENCE [LARGE SCALE GENOMIC DNA]</scope>
</reference>
<reference evidence="5" key="1">
    <citation type="submission" date="2016-04" db="UniProtKB">
        <authorList>
            <consortium name="WormBaseParasite"/>
        </authorList>
    </citation>
    <scope>IDENTIFICATION</scope>
</reference>
<keyword evidence="1" id="KW-0175">Coiled coil</keyword>
<feature type="region of interest" description="Disordered" evidence="2">
    <location>
        <begin position="44"/>
        <end position="69"/>
    </location>
</feature>
<evidence type="ECO:0000256" key="2">
    <source>
        <dbReference type="SAM" id="MobiDB-lite"/>
    </source>
</evidence>
<feature type="compositionally biased region" description="Low complexity" evidence="2">
    <location>
        <begin position="323"/>
        <end position="336"/>
    </location>
</feature>
<gene>
    <name evidence="3" type="ORF">HNAJ_LOCUS9377</name>
</gene>
<evidence type="ECO:0000313" key="5">
    <source>
        <dbReference type="WBParaSite" id="HNAJ_0000938201-mRNA-1"/>
    </source>
</evidence>
<evidence type="ECO:0000313" key="3">
    <source>
        <dbReference type="EMBL" id="VDO05834.1"/>
    </source>
</evidence>
<dbReference type="STRING" id="102285.A0A158QIH5"/>
<evidence type="ECO:0000256" key="1">
    <source>
        <dbReference type="SAM" id="Coils"/>
    </source>
</evidence>
<feature type="compositionally biased region" description="Acidic residues" evidence="2">
    <location>
        <begin position="414"/>
        <end position="428"/>
    </location>
</feature>
<feature type="compositionally biased region" description="Polar residues" evidence="2">
    <location>
        <begin position="44"/>
        <end position="53"/>
    </location>
</feature>
<accession>A0A158QIH5</accession>
<keyword evidence="4" id="KW-1185">Reference proteome</keyword>
<dbReference type="Proteomes" id="UP000278807">
    <property type="component" value="Unassembled WGS sequence"/>
</dbReference>
<evidence type="ECO:0000313" key="4">
    <source>
        <dbReference type="Proteomes" id="UP000278807"/>
    </source>
</evidence>
<dbReference type="EMBL" id="UZAE01012591">
    <property type="protein sequence ID" value="VDO05834.1"/>
    <property type="molecule type" value="Genomic_DNA"/>
</dbReference>
<dbReference type="AlphaFoldDB" id="A0A158QIH5"/>
<sequence>MDISQGDQNSENAKVAAYVSRDKYKALVAEIRQWEDDLWHSRQRFNQSQASSTDENKFGTTPKRSRLRESLATVNHEHVSSLRKFWEGLMTQDKLNEAPERTPLKPIQLPPIFAQIQGKPNTPKELHRTTNVEANHSPPRLKYSKNSDLPSPPSPVPVEQGESAVMTEISPEDTSADLPPPPPPPTEFDMDENGVELDVHSKSMDFIDAPESPKGQYFVPEVPSTAQPKISHSYYKRPRLGASALHSTTASTSGGATGPFCRGVLRNWPNSTNLNESPSKFVPSATHSASDLPRQRSVTFEPEPGSAPGDTEYEEDTEGGGSDELISSYSHTSPSYSMKNSVVAYTDMDAESIGILESAARLANSAERASRRQSKDSRRSSLAAASAIGTTEALCATDDDRLTDDCCDPMLGDDDDLTSLASDEEVSDSDSVNSEPIASCSSGVLMSARASKTSLTAMSPGKGRRSGDAGSRRISRDASALLDFDCPPTPITQNKGLSRRNTEIAEAEEAASLRRMERIMEISDLLAKEKVLIMELSSNLSELQSNFKASTQKSSKHNTSKPVDESALVGLNLQFLLACQRRQSLLDELSVLNTGSRVLIPPMRGEPLRARFQLSAIRLALKKGEMDSGYAVVTADMSKHHAVSGGRSIKYHLIAILNSFAHDALGHLSSHWRISSCRYLKTKVLVGCVHPFTRVAAIPVALQTSQQVGSDEGN</sequence>
<feature type="region of interest" description="Disordered" evidence="2">
    <location>
        <begin position="414"/>
        <end position="438"/>
    </location>
</feature>
<feature type="region of interest" description="Disordered" evidence="2">
    <location>
        <begin position="115"/>
        <end position="164"/>
    </location>
</feature>
<organism evidence="5">
    <name type="scientific">Rodentolepis nana</name>
    <name type="common">Dwarf tapeworm</name>
    <name type="synonym">Hymenolepis nana</name>
    <dbReference type="NCBI Taxonomy" id="102285"/>
    <lineage>
        <taxon>Eukaryota</taxon>
        <taxon>Metazoa</taxon>
        <taxon>Spiralia</taxon>
        <taxon>Lophotrochozoa</taxon>
        <taxon>Platyhelminthes</taxon>
        <taxon>Cestoda</taxon>
        <taxon>Eucestoda</taxon>
        <taxon>Cyclophyllidea</taxon>
        <taxon>Hymenolepididae</taxon>
        <taxon>Rodentolepis</taxon>
    </lineage>
</organism>
<name>A0A158QIH5_RODNA</name>
<feature type="region of interest" description="Disordered" evidence="2">
    <location>
        <begin position="271"/>
        <end position="336"/>
    </location>
</feature>
<protein>
    <submittedName>
        <fullName evidence="5">T5orf172 domain-containing protein</fullName>
    </submittedName>
</protein>
<dbReference type="OrthoDB" id="5915976at2759"/>
<feature type="coiled-coil region" evidence="1">
    <location>
        <begin position="526"/>
        <end position="553"/>
    </location>
</feature>
<feature type="region of interest" description="Disordered" evidence="2">
    <location>
        <begin position="453"/>
        <end position="472"/>
    </location>
</feature>